<dbReference type="SUPFAM" id="SSF55729">
    <property type="entry name" value="Acyl-CoA N-acyltransferases (Nat)"/>
    <property type="match status" value="2"/>
</dbReference>
<evidence type="ECO:0000313" key="7">
    <source>
        <dbReference type="Proteomes" id="UP000235598"/>
    </source>
</evidence>
<evidence type="ECO:0000259" key="5">
    <source>
        <dbReference type="PROSITE" id="PS51186"/>
    </source>
</evidence>
<dbReference type="Proteomes" id="UP000235598">
    <property type="component" value="Unassembled WGS sequence"/>
</dbReference>
<dbReference type="EMBL" id="PNHK01000003">
    <property type="protein sequence ID" value="PMD05082.1"/>
    <property type="molecule type" value="Genomic_DNA"/>
</dbReference>
<reference evidence="6 7" key="1">
    <citation type="submission" date="2017-09" db="EMBL/GenBank/DDBJ databases">
        <title>Bacterial strain isolated from the female urinary microbiota.</title>
        <authorList>
            <person name="Thomas-White K."/>
            <person name="Kumar N."/>
            <person name="Forster S."/>
            <person name="Putonti C."/>
            <person name="Lawley T."/>
            <person name="Wolfe A.J."/>
        </authorList>
    </citation>
    <scope>NUCLEOTIDE SEQUENCE [LARGE SCALE GENOMIC DNA]</scope>
    <source>
        <strain evidence="6 7">UMB1301</strain>
    </source>
</reference>
<keyword evidence="3" id="KW-0012">Acyltransferase</keyword>
<dbReference type="OrthoDB" id="3208058at2"/>
<dbReference type="GO" id="GO:0035447">
    <property type="term" value="F:mycothiol synthase activity"/>
    <property type="evidence" value="ECO:0007669"/>
    <property type="project" value="UniProtKB-UniRule"/>
</dbReference>
<proteinExistence type="predicted"/>
<dbReference type="Pfam" id="PF00583">
    <property type="entry name" value="Acetyltransf_1"/>
    <property type="match status" value="2"/>
</dbReference>
<name>A0A2N6VLQ0_9MICO</name>
<evidence type="ECO:0000256" key="2">
    <source>
        <dbReference type="ARBA" id="ARBA00022737"/>
    </source>
</evidence>
<dbReference type="EC" id="2.3.1.189" evidence="4"/>
<keyword evidence="2" id="KW-0677">Repeat</keyword>
<dbReference type="InterPro" id="IPR016181">
    <property type="entry name" value="Acyl_CoA_acyltransferase"/>
</dbReference>
<dbReference type="NCBIfam" id="TIGR03448">
    <property type="entry name" value="mycothiol_MshD"/>
    <property type="match status" value="1"/>
</dbReference>
<dbReference type="InterPro" id="IPR000182">
    <property type="entry name" value="GNAT_dom"/>
</dbReference>
<keyword evidence="1" id="KW-0808">Transferase</keyword>
<dbReference type="PANTHER" id="PTHR43877">
    <property type="entry name" value="AMINOALKYLPHOSPHONATE N-ACETYLTRANSFERASE-RELATED-RELATED"/>
    <property type="match status" value="1"/>
</dbReference>
<dbReference type="GO" id="GO:0010125">
    <property type="term" value="P:mycothiol biosynthetic process"/>
    <property type="evidence" value="ECO:0007669"/>
    <property type="project" value="UniProtKB-UniRule"/>
</dbReference>
<dbReference type="Gene3D" id="3.40.630.30">
    <property type="match status" value="1"/>
</dbReference>
<gene>
    <name evidence="6" type="primary">mshD</name>
    <name evidence="6" type="ORF">CJ199_08295</name>
</gene>
<evidence type="ECO:0000256" key="4">
    <source>
        <dbReference type="NCBIfam" id="TIGR03448"/>
    </source>
</evidence>
<dbReference type="CDD" id="cd04301">
    <property type="entry name" value="NAT_SF"/>
    <property type="match status" value="2"/>
</dbReference>
<organism evidence="6 7">
    <name type="scientific">Brevibacterium paucivorans</name>
    <dbReference type="NCBI Taxonomy" id="170994"/>
    <lineage>
        <taxon>Bacteria</taxon>
        <taxon>Bacillati</taxon>
        <taxon>Actinomycetota</taxon>
        <taxon>Actinomycetes</taxon>
        <taxon>Micrococcales</taxon>
        <taxon>Brevibacteriaceae</taxon>
        <taxon>Brevibacterium</taxon>
    </lineage>
</organism>
<dbReference type="PROSITE" id="PS51186">
    <property type="entry name" value="GNAT"/>
    <property type="match status" value="2"/>
</dbReference>
<protein>
    <recommendedName>
        <fullName evidence="4">Mycothiol synthase</fullName>
        <ecNumber evidence="4">2.3.1.189</ecNumber>
    </recommendedName>
</protein>
<dbReference type="RefSeq" id="WP_102239023.1">
    <property type="nucleotide sequence ID" value="NZ_PNHK01000003.1"/>
</dbReference>
<evidence type="ECO:0000313" key="6">
    <source>
        <dbReference type="EMBL" id="PMD05082.1"/>
    </source>
</evidence>
<dbReference type="PIRSF" id="PIRSF021524">
    <property type="entry name" value="MSH_acetyltransferase"/>
    <property type="match status" value="1"/>
</dbReference>
<accession>A0A2N6VLQ0</accession>
<comment type="caution">
    <text evidence="6">The sequence shown here is derived from an EMBL/GenBank/DDBJ whole genome shotgun (WGS) entry which is preliminary data.</text>
</comment>
<evidence type="ECO:0000256" key="3">
    <source>
        <dbReference type="ARBA" id="ARBA00023315"/>
    </source>
</evidence>
<dbReference type="AlphaFoldDB" id="A0A2N6VLQ0"/>
<dbReference type="InterPro" id="IPR017813">
    <property type="entry name" value="Mycothiol_AcTrfase"/>
</dbReference>
<sequence length="305" mass="33187">MSHTREMKVDDTVRELLREVTARDHVAPLSDGVLGALDQVGGSGTHAPVSLGLVFEGRLAGFGAVVDQGERSALEMCVAPDFRGRGGGRLLAEDLRARAREAGVLARTWAWSHGDHLAAQALADSFGYSRERVLLQLSTKTVAEGLAVPDVRVPEGVEIRTYQPGDEVRWREINNAAFSWHPEQGNQSAQDYAKIVEDPGFDPASVFFAVQNGEVVGFHHTKIHADHPSGLTMGEVYVIGVDPQVHSRGLGTALMIAGMRHLIDSGVDAIELYVESDNDSALHVYRKLGFVNEIRHISYAPQDHT</sequence>
<feature type="domain" description="N-acetyltransferase" evidence="5">
    <location>
        <begin position="2"/>
        <end position="149"/>
    </location>
</feature>
<dbReference type="InterPro" id="IPR050832">
    <property type="entry name" value="Bact_Acetyltransf"/>
</dbReference>
<feature type="domain" description="N-acetyltransferase" evidence="5">
    <location>
        <begin position="157"/>
        <end position="305"/>
    </location>
</feature>
<evidence type="ECO:0000256" key="1">
    <source>
        <dbReference type="ARBA" id="ARBA00022679"/>
    </source>
</evidence>